<reference evidence="3" key="1">
    <citation type="journal article" date="2019" name="Int. J. Syst. Evol. Microbiol.">
        <title>The Global Catalogue of Microorganisms (GCM) 10K type strain sequencing project: providing services to taxonomists for standard genome sequencing and annotation.</title>
        <authorList>
            <consortium name="The Broad Institute Genomics Platform"/>
            <consortium name="The Broad Institute Genome Sequencing Center for Infectious Disease"/>
            <person name="Wu L."/>
            <person name="Ma J."/>
        </authorList>
    </citation>
    <scope>NUCLEOTIDE SEQUENCE [LARGE SCALE GENOMIC DNA]</scope>
    <source>
        <strain evidence="3">CCUG 30340</strain>
    </source>
</reference>
<keyword evidence="3" id="KW-1185">Reference proteome</keyword>
<protein>
    <recommendedName>
        <fullName evidence="4">Lipoprotein</fullName>
    </recommendedName>
</protein>
<name>A0ABV9QXQ6_9GAMM</name>
<dbReference type="RefSeq" id="WP_380022073.1">
    <property type="nucleotide sequence ID" value="NZ_JBHSHD010000010.1"/>
</dbReference>
<evidence type="ECO:0000313" key="3">
    <source>
        <dbReference type="Proteomes" id="UP001595886"/>
    </source>
</evidence>
<comment type="caution">
    <text evidence="2">The sequence shown here is derived from an EMBL/GenBank/DDBJ whole genome shotgun (WGS) entry which is preliminary data.</text>
</comment>
<organism evidence="2 3">
    <name type="scientific">Dokdonella ginsengisoli</name>
    <dbReference type="NCBI Taxonomy" id="363846"/>
    <lineage>
        <taxon>Bacteria</taxon>
        <taxon>Pseudomonadati</taxon>
        <taxon>Pseudomonadota</taxon>
        <taxon>Gammaproteobacteria</taxon>
        <taxon>Lysobacterales</taxon>
        <taxon>Rhodanobacteraceae</taxon>
        <taxon>Dokdonella</taxon>
    </lineage>
</organism>
<keyword evidence="1" id="KW-0732">Signal</keyword>
<sequence length="196" mass="21640">MNTSTRIPVLLFAALCTACAGQSARVKRSAADAGTTKDVAGAGRLHGYVVGRRHSDFSWKDGKEQRFQVEYGWDYDQGIALRKTFDQSGALLKTQRVTGEEPPLTEAERERVQVLVREQPELKPLIERPGVVVWAGGFVYRKPGDPYCGDRTRCIHAIASADGGNTAVSHSIVDLQSDRVVYPFYRPSDEKTSTKP</sequence>
<accession>A0ABV9QXQ6</accession>
<dbReference type="EMBL" id="JBHSHD010000010">
    <property type="protein sequence ID" value="MFC4821805.1"/>
    <property type="molecule type" value="Genomic_DNA"/>
</dbReference>
<evidence type="ECO:0008006" key="4">
    <source>
        <dbReference type="Google" id="ProtNLM"/>
    </source>
</evidence>
<evidence type="ECO:0000313" key="2">
    <source>
        <dbReference type="EMBL" id="MFC4821805.1"/>
    </source>
</evidence>
<evidence type="ECO:0000256" key="1">
    <source>
        <dbReference type="SAM" id="SignalP"/>
    </source>
</evidence>
<proteinExistence type="predicted"/>
<dbReference type="Proteomes" id="UP001595886">
    <property type="component" value="Unassembled WGS sequence"/>
</dbReference>
<gene>
    <name evidence="2" type="ORF">ACFO6Q_15865</name>
</gene>
<feature type="signal peptide" evidence="1">
    <location>
        <begin position="1"/>
        <end position="20"/>
    </location>
</feature>
<feature type="chain" id="PRO_5045102485" description="Lipoprotein" evidence="1">
    <location>
        <begin position="21"/>
        <end position="196"/>
    </location>
</feature>